<reference evidence="7" key="1">
    <citation type="journal article" date="2023" name="Mol. Phylogenet. Evol.">
        <title>Genome-scale phylogeny and comparative genomics of the fungal order Sordariales.</title>
        <authorList>
            <person name="Hensen N."/>
            <person name="Bonometti L."/>
            <person name="Westerberg I."/>
            <person name="Brannstrom I.O."/>
            <person name="Guillou S."/>
            <person name="Cros-Aarteil S."/>
            <person name="Calhoun S."/>
            <person name="Haridas S."/>
            <person name="Kuo A."/>
            <person name="Mondo S."/>
            <person name="Pangilinan J."/>
            <person name="Riley R."/>
            <person name="LaButti K."/>
            <person name="Andreopoulos B."/>
            <person name="Lipzen A."/>
            <person name="Chen C."/>
            <person name="Yan M."/>
            <person name="Daum C."/>
            <person name="Ng V."/>
            <person name="Clum A."/>
            <person name="Steindorff A."/>
            <person name="Ohm R.A."/>
            <person name="Martin F."/>
            <person name="Silar P."/>
            <person name="Natvig D.O."/>
            <person name="Lalanne C."/>
            <person name="Gautier V."/>
            <person name="Ament-Velasquez S.L."/>
            <person name="Kruys A."/>
            <person name="Hutchinson M.I."/>
            <person name="Powell A.J."/>
            <person name="Barry K."/>
            <person name="Miller A.N."/>
            <person name="Grigoriev I.V."/>
            <person name="Debuchy R."/>
            <person name="Gladieux P."/>
            <person name="Hiltunen Thoren M."/>
            <person name="Johannesson H."/>
        </authorList>
    </citation>
    <scope>NUCLEOTIDE SEQUENCE</scope>
    <source>
        <strain evidence="7">CBS 955.72</strain>
    </source>
</reference>
<feature type="domain" description="Ribosomal protein/NADH dehydrogenase" evidence="6">
    <location>
        <begin position="40"/>
        <end position="145"/>
    </location>
</feature>
<protein>
    <submittedName>
        <fullName evidence="7">CI-B8 domain-containing protein</fullName>
    </submittedName>
</protein>
<keyword evidence="4" id="KW-0687">Ribonucleoprotein</keyword>
<dbReference type="GO" id="GO:0005739">
    <property type="term" value="C:mitochondrion"/>
    <property type="evidence" value="ECO:0007669"/>
    <property type="project" value="UniProtKB-SubCell"/>
</dbReference>
<comment type="caution">
    <text evidence="7">The sequence shown here is derived from an EMBL/GenBank/DDBJ whole genome shotgun (WGS) entry which is preliminary data.</text>
</comment>
<dbReference type="InterPro" id="IPR040049">
    <property type="entry name" value="Ribosomal_mS25/mL61"/>
</dbReference>
<dbReference type="GO" id="GO:0003735">
    <property type="term" value="F:structural constituent of ribosome"/>
    <property type="evidence" value="ECO:0007669"/>
    <property type="project" value="InterPro"/>
</dbReference>
<evidence type="ECO:0000256" key="3">
    <source>
        <dbReference type="ARBA" id="ARBA00023128"/>
    </source>
</evidence>
<dbReference type="InterPro" id="IPR007741">
    <property type="entry name" value="Ribosomal_mL43/mS25/NADH_DH"/>
</dbReference>
<gene>
    <name evidence="7" type="ORF">B0T25DRAFT_572787</name>
</gene>
<proteinExistence type="predicted"/>
<organism evidence="7 8">
    <name type="scientific">Lasiosphaeria hispida</name>
    <dbReference type="NCBI Taxonomy" id="260671"/>
    <lineage>
        <taxon>Eukaryota</taxon>
        <taxon>Fungi</taxon>
        <taxon>Dikarya</taxon>
        <taxon>Ascomycota</taxon>
        <taxon>Pezizomycotina</taxon>
        <taxon>Sordariomycetes</taxon>
        <taxon>Sordariomycetidae</taxon>
        <taxon>Sordariales</taxon>
        <taxon>Lasiosphaeriaceae</taxon>
        <taxon>Lasiosphaeria</taxon>
    </lineage>
</organism>
<dbReference type="GO" id="GO:1990904">
    <property type="term" value="C:ribonucleoprotein complex"/>
    <property type="evidence" value="ECO:0007669"/>
    <property type="project" value="UniProtKB-KW"/>
</dbReference>
<keyword evidence="3" id="KW-0496">Mitochondrion</keyword>
<dbReference type="Proteomes" id="UP001275084">
    <property type="component" value="Unassembled WGS sequence"/>
</dbReference>
<evidence type="ECO:0000259" key="6">
    <source>
        <dbReference type="SMART" id="SM00916"/>
    </source>
</evidence>
<evidence type="ECO:0000256" key="2">
    <source>
        <dbReference type="ARBA" id="ARBA00022980"/>
    </source>
</evidence>
<evidence type="ECO:0000313" key="8">
    <source>
        <dbReference type="Proteomes" id="UP001275084"/>
    </source>
</evidence>
<dbReference type="AlphaFoldDB" id="A0AAJ0H8Q1"/>
<comment type="subcellular location">
    <subcellularLocation>
        <location evidence="1">Mitochondrion</location>
    </subcellularLocation>
</comment>
<keyword evidence="2" id="KW-0689">Ribosomal protein</keyword>
<dbReference type="PANTHER" id="PTHR13274:SF2">
    <property type="entry name" value="SMALL RIBOSOMAL SUBUNIT PROTEIN MS25"/>
    <property type="match status" value="1"/>
</dbReference>
<dbReference type="EMBL" id="JAUIQD010000007">
    <property type="protein sequence ID" value="KAK3343795.1"/>
    <property type="molecule type" value="Genomic_DNA"/>
</dbReference>
<dbReference type="SMART" id="SM00916">
    <property type="entry name" value="L51_S25_CI-B8"/>
    <property type="match status" value="1"/>
</dbReference>
<dbReference type="Gene3D" id="3.40.30.10">
    <property type="entry name" value="Glutaredoxin"/>
    <property type="match status" value="1"/>
</dbReference>
<evidence type="ECO:0000313" key="7">
    <source>
        <dbReference type="EMBL" id="KAK3343795.1"/>
    </source>
</evidence>
<dbReference type="SUPFAM" id="SSF52833">
    <property type="entry name" value="Thioredoxin-like"/>
    <property type="match status" value="1"/>
</dbReference>
<name>A0AAJ0H8Q1_9PEZI</name>
<dbReference type="PANTHER" id="PTHR13274">
    <property type="entry name" value="MITOCHONDRIAL RIBOSOMAL PROTEIN S25"/>
    <property type="match status" value="1"/>
</dbReference>
<keyword evidence="8" id="KW-1185">Reference proteome</keyword>
<dbReference type="Pfam" id="PF05047">
    <property type="entry name" value="L51_S25_CI-B8"/>
    <property type="match status" value="1"/>
</dbReference>
<dbReference type="GO" id="GO:0005840">
    <property type="term" value="C:ribosome"/>
    <property type="evidence" value="ECO:0007669"/>
    <property type="project" value="UniProtKB-KW"/>
</dbReference>
<evidence type="ECO:0000256" key="1">
    <source>
        <dbReference type="ARBA" id="ARBA00004173"/>
    </source>
</evidence>
<dbReference type="InterPro" id="IPR036249">
    <property type="entry name" value="Thioredoxin-like_sf"/>
</dbReference>
<reference evidence="7" key="2">
    <citation type="submission" date="2023-06" db="EMBL/GenBank/DDBJ databases">
        <authorList>
            <consortium name="Lawrence Berkeley National Laboratory"/>
            <person name="Haridas S."/>
            <person name="Hensen N."/>
            <person name="Bonometti L."/>
            <person name="Westerberg I."/>
            <person name="Brannstrom I.O."/>
            <person name="Guillou S."/>
            <person name="Cros-Aarteil S."/>
            <person name="Calhoun S."/>
            <person name="Kuo A."/>
            <person name="Mondo S."/>
            <person name="Pangilinan J."/>
            <person name="Riley R."/>
            <person name="Labutti K."/>
            <person name="Andreopoulos B."/>
            <person name="Lipzen A."/>
            <person name="Chen C."/>
            <person name="Yanf M."/>
            <person name="Daum C."/>
            <person name="Ng V."/>
            <person name="Clum A."/>
            <person name="Steindorff A."/>
            <person name="Ohm R."/>
            <person name="Martin F."/>
            <person name="Silar P."/>
            <person name="Natvig D."/>
            <person name="Lalanne C."/>
            <person name="Gautier V."/>
            <person name="Ament-Velasquez S.L."/>
            <person name="Kruys A."/>
            <person name="Hutchinson M.I."/>
            <person name="Powell A.J."/>
            <person name="Barry K."/>
            <person name="Miller A.N."/>
            <person name="Grigoriev I.V."/>
            <person name="Debuchy R."/>
            <person name="Gladieux P."/>
            <person name="Thoren M.H."/>
            <person name="Johannesson H."/>
        </authorList>
    </citation>
    <scope>NUCLEOTIDE SEQUENCE</scope>
    <source>
        <strain evidence="7">CBS 955.72</strain>
    </source>
</reference>
<evidence type="ECO:0000256" key="5">
    <source>
        <dbReference type="SAM" id="MobiDB-lite"/>
    </source>
</evidence>
<feature type="region of interest" description="Disordered" evidence="5">
    <location>
        <begin position="94"/>
        <end position="117"/>
    </location>
</feature>
<sequence length="203" mass="22624">MVGVIRRMHHLKDILALRTGPGAAILPENVSRIHIEFCHRMNGGHMGPRKFWQENLPKIKFWNPAVPIIVNRLEILDGPAKMTIYFRDNQKSAPSTQSTIQLNSSSTGTSPAPVPADGERTVVVDMKARHSTEILSDFLALTSAVPVKATPQEDIEMRELEDLKRRGEIDRAETRKTLEAERREKARLALAMNEAASIKAAAT</sequence>
<feature type="compositionally biased region" description="Polar residues" evidence="5">
    <location>
        <begin position="94"/>
        <end position="110"/>
    </location>
</feature>
<evidence type="ECO:0000256" key="4">
    <source>
        <dbReference type="ARBA" id="ARBA00023274"/>
    </source>
</evidence>
<accession>A0AAJ0H8Q1</accession>